<dbReference type="AlphaFoldDB" id="A0A975IZU3"/>
<dbReference type="SUPFAM" id="SSF55961">
    <property type="entry name" value="Bet v1-like"/>
    <property type="match status" value="1"/>
</dbReference>
<dbReference type="CDD" id="cd08893">
    <property type="entry name" value="SRPBCC_CalC_Aha1-like_GntR-HTH"/>
    <property type="match status" value="1"/>
</dbReference>
<sequence length="151" mass="16966">MEKPQFVYTTYIRSTPEKVWEAITKPEFARQYWGGNGNHSDWQRGSKWEHVSETKGTAHIIGEVLESDPPKRLALSWIDPDDTADRSKVTLELETVEDMVRLTVIHGDFEAETSMLSDISGGWPKVLSSLKSWLETGAALKIGCKQACVEA</sequence>
<reference evidence="3" key="1">
    <citation type="submission" date="2021-04" db="EMBL/GenBank/DDBJ databases">
        <title>Luteolibacter sp. 32A isolated from the skin of an Anderson's salamander (Ambystoma andersonii).</title>
        <authorList>
            <person name="Spergser J."/>
            <person name="Busse H.-J."/>
        </authorList>
    </citation>
    <scope>NUCLEOTIDE SEQUENCE</scope>
    <source>
        <strain evidence="3">32A</strain>
    </source>
</reference>
<comment type="similarity">
    <text evidence="1">Belongs to the AHA1 family.</text>
</comment>
<dbReference type="Proteomes" id="UP000676169">
    <property type="component" value="Chromosome"/>
</dbReference>
<dbReference type="Pfam" id="PF08327">
    <property type="entry name" value="AHSA1"/>
    <property type="match status" value="1"/>
</dbReference>
<evidence type="ECO:0000256" key="1">
    <source>
        <dbReference type="ARBA" id="ARBA00006817"/>
    </source>
</evidence>
<organism evidence="3 4">
    <name type="scientific">Luteolibacter ambystomatis</name>
    <dbReference type="NCBI Taxonomy" id="2824561"/>
    <lineage>
        <taxon>Bacteria</taxon>
        <taxon>Pseudomonadati</taxon>
        <taxon>Verrucomicrobiota</taxon>
        <taxon>Verrucomicrobiia</taxon>
        <taxon>Verrucomicrobiales</taxon>
        <taxon>Verrucomicrobiaceae</taxon>
        <taxon>Luteolibacter</taxon>
    </lineage>
</organism>
<evidence type="ECO:0000313" key="3">
    <source>
        <dbReference type="EMBL" id="QUE51478.1"/>
    </source>
</evidence>
<dbReference type="InterPro" id="IPR023393">
    <property type="entry name" value="START-like_dom_sf"/>
</dbReference>
<accession>A0A975IZU3</accession>
<proteinExistence type="inferred from homology"/>
<evidence type="ECO:0000259" key="2">
    <source>
        <dbReference type="Pfam" id="PF08327"/>
    </source>
</evidence>
<dbReference type="EMBL" id="CP073100">
    <property type="protein sequence ID" value="QUE51478.1"/>
    <property type="molecule type" value="Genomic_DNA"/>
</dbReference>
<evidence type="ECO:0000313" key="4">
    <source>
        <dbReference type="Proteomes" id="UP000676169"/>
    </source>
</evidence>
<dbReference type="InterPro" id="IPR013538">
    <property type="entry name" value="ASHA1/2-like_C"/>
</dbReference>
<name>A0A975IZU3_9BACT</name>
<dbReference type="Gene3D" id="3.30.530.20">
    <property type="match status" value="1"/>
</dbReference>
<keyword evidence="4" id="KW-1185">Reference proteome</keyword>
<dbReference type="RefSeq" id="WP_211631617.1">
    <property type="nucleotide sequence ID" value="NZ_CP073100.1"/>
</dbReference>
<protein>
    <submittedName>
        <fullName evidence="3">SRPBCC family protein</fullName>
    </submittedName>
</protein>
<dbReference type="KEGG" id="lamb:KBB96_00940"/>
<feature type="domain" description="Activator of Hsp90 ATPase homologue 1/2-like C-terminal" evidence="2">
    <location>
        <begin position="15"/>
        <end position="135"/>
    </location>
</feature>
<gene>
    <name evidence="3" type="ORF">KBB96_00940</name>
</gene>